<keyword evidence="2" id="KW-0808">Transferase</keyword>
<dbReference type="FunFam" id="3.90.550.10:FF:000130">
    <property type="entry name" value="Family 2 glycosyl transferase"/>
    <property type="match status" value="1"/>
</dbReference>
<proteinExistence type="predicted"/>
<accession>A0A0K6GZP2</accession>
<dbReference type="Pfam" id="PF00535">
    <property type="entry name" value="Glycos_transf_2"/>
    <property type="match status" value="1"/>
</dbReference>
<protein>
    <submittedName>
        <fullName evidence="2">Glycosyl transferase family 2</fullName>
    </submittedName>
</protein>
<dbReference type="CDD" id="cd00761">
    <property type="entry name" value="Glyco_tranf_GTA_type"/>
    <property type="match status" value="1"/>
</dbReference>
<feature type="domain" description="Glycosyltransferase 2-like" evidence="1">
    <location>
        <begin position="5"/>
        <end position="131"/>
    </location>
</feature>
<dbReference type="Gene3D" id="3.90.550.10">
    <property type="entry name" value="Spore Coat Polysaccharide Biosynthesis Protein SpsA, Chain A"/>
    <property type="match status" value="1"/>
</dbReference>
<dbReference type="PANTHER" id="PTHR22916">
    <property type="entry name" value="GLYCOSYLTRANSFERASE"/>
    <property type="match status" value="1"/>
</dbReference>
<dbReference type="EMBL" id="CYHB01000001">
    <property type="protein sequence ID" value="CUA83993.1"/>
    <property type="molecule type" value="Genomic_DNA"/>
</dbReference>
<keyword evidence="3" id="KW-1185">Reference proteome</keyword>
<evidence type="ECO:0000313" key="3">
    <source>
        <dbReference type="Proteomes" id="UP000182598"/>
    </source>
</evidence>
<dbReference type="PANTHER" id="PTHR22916:SF3">
    <property type="entry name" value="UDP-GLCNAC:BETAGAL BETA-1,3-N-ACETYLGLUCOSAMINYLTRANSFERASE-LIKE PROTEIN 1"/>
    <property type="match status" value="1"/>
</dbReference>
<dbReference type="OrthoDB" id="9802649at2"/>
<dbReference type="GO" id="GO:0016758">
    <property type="term" value="F:hexosyltransferase activity"/>
    <property type="evidence" value="ECO:0007669"/>
    <property type="project" value="UniProtKB-ARBA"/>
</dbReference>
<dbReference type="InterPro" id="IPR001173">
    <property type="entry name" value="Glyco_trans_2-like"/>
</dbReference>
<reference evidence="3" key="1">
    <citation type="submission" date="2015-08" db="EMBL/GenBank/DDBJ databases">
        <authorList>
            <person name="Varghese N."/>
        </authorList>
    </citation>
    <scope>NUCLEOTIDE SEQUENCE [LARGE SCALE GENOMIC DNA]</scope>
    <source>
        <strain evidence="3">DSM 27808</strain>
    </source>
</reference>
<gene>
    <name evidence="2" type="ORF">Ga0061064_0832</name>
</gene>
<evidence type="ECO:0000313" key="2">
    <source>
        <dbReference type="EMBL" id="CUA83993.1"/>
    </source>
</evidence>
<organism evidence="2 3">
    <name type="scientific">Pseudidiomarina woesei</name>
    <dbReference type="NCBI Taxonomy" id="1381080"/>
    <lineage>
        <taxon>Bacteria</taxon>
        <taxon>Pseudomonadati</taxon>
        <taxon>Pseudomonadota</taxon>
        <taxon>Gammaproteobacteria</taxon>
        <taxon>Alteromonadales</taxon>
        <taxon>Idiomarinaceae</taxon>
        <taxon>Pseudidiomarina</taxon>
    </lineage>
</organism>
<sequence length="259" mass="29587">MLKVSIITPLYNCSEYLEQAIQSVVSQTYQDWEMIMVDDFSTDKSIEIAQRYAAEDSRIKVLQLEKNSGAAVARNTAIEAAAGRFIAFLDSDDKWLPHKLETQIQFMQDNDVAFSYAAYEKINEQGNAVGKVGVPERITYYDLLKVCSIGCLTAVYDTQKLGKIYMPLIRKRQDLGLWLRILKQIPYAYGVQEVLGQYQLRSDSISANKLSAAQFTWKLYREVEKLNIFKASYFFAQYAVNGVLRTKFPRLARSLGVLH</sequence>
<dbReference type="Proteomes" id="UP000182598">
    <property type="component" value="Unassembled WGS sequence"/>
</dbReference>
<dbReference type="AlphaFoldDB" id="A0A0K6GZP2"/>
<dbReference type="RefSeq" id="WP_055438475.1">
    <property type="nucleotide sequence ID" value="NZ_CYHB01000001.1"/>
</dbReference>
<evidence type="ECO:0000259" key="1">
    <source>
        <dbReference type="Pfam" id="PF00535"/>
    </source>
</evidence>
<dbReference type="SUPFAM" id="SSF53448">
    <property type="entry name" value="Nucleotide-diphospho-sugar transferases"/>
    <property type="match status" value="1"/>
</dbReference>
<name>A0A0K6GZP2_9GAMM</name>
<dbReference type="InterPro" id="IPR029044">
    <property type="entry name" value="Nucleotide-diphossugar_trans"/>
</dbReference>